<evidence type="ECO:0000313" key="1">
    <source>
        <dbReference type="Proteomes" id="UP000038045"/>
    </source>
</evidence>
<organism evidence="1 2">
    <name type="scientific">Parastrongyloides trichosuri</name>
    <name type="common">Possum-specific nematode worm</name>
    <dbReference type="NCBI Taxonomy" id="131310"/>
    <lineage>
        <taxon>Eukaryota</taxon>
        <taxon>Metazoa</taxon>
        <taxon>Ecdysozoa</taxon>
        <taxon>Nematoda</taxon>
        <taxon>Chromadorea</taxon>
        <taxon>Rhabditida</taxon>
        <taxon>Tylenchina</taxon>
        <taxon>Panagrolaimomorpha</taxon>
        <taxon>Strongyloidoidea</taxon>
        <taxon>Strongyloididae</taxon>
        <taxon>Parastrongyloides</taxon>
    </lineage>
</organism>
<keyword evidence="1" id="KW-1185">Reference proteome</keyword>
<dbReference type="WBParaSite" id="PTRK_0000009000.1">
    <property type="protein sequence ID" value="PTRK_0000009000.1"/>
    <property type="gene ID" value="PTRK_0000009000"/>
</dbReference>
<evidence type="ECO:0000313" key="2">
    <source>
        <dbReference type="WBParaSite" id="PTRK_0000009000.1"/>
    </source>
</evidence>
<proteinExistence type="predicted"/>
<dbReference type="Proteomes" id="UP000038045">
    <property type="component" value="Unplaced"/>
</dbReference>
<name>A0A0N4Z057_PARTI</name>
<accession>A0A0N4Z057</accession>
<dbReference type="AlphaFoldDB" id="A0A0N4Z057"/>
<reference evidence="2" key="1">
    <citation type="submission" date="2017-02" db="UniProtKB">
        <authorList>
            <consortium name="WormBaseParasite"/>
        </authorList>
    </citation>
    <scope>IDENTIFICATION</scope>
</reference>
<protein>
    <submittedName>
        <fullName evidence="2">Abi-like protein</fullName>
    </submittedName>
</protein>
<sequence>MKFFKKYYQNLVVFYNLEVETLTSNKISTYSHKCGFKLSVDDIILLEMENFINDTVRNEHPSNVLAKVQNYFNSMSLQNNEILLNQLAINNNAVKNHVSTPETLIGKKYLPIFYSENEEQQIIGFHIDQFLTFFKNEISGLLNFISWYKKGDVNFEFPTGIDVFEKPILIDKSGCNPDMYDNEIYGFYKRIVLLYSTIASNHFGSINFRKGLLKELNFLKIGLQLLTIEMDKYHIRIANYKDYFFKEYTQHGLSCSTTECLEDVLDRPIKDFINLANLVTGYLINLSY</sequence>